<evidence type="ECO:0000256" key="5">
    <source>
        <dbReference type="SAM" id="MobiDB-lite"/>
    </source>
</evidence>
<keyword evidence="10" id="KW-1185">Reference proteome</keyword>
<evidence type="ECO:0000256" key="4">
    <source>
        <dbReference type="ARBA" id="ARBA00023242"/>
    </source>
</evidence>
<feature type="region of interest" description="Disordered" evidence="5">
    <location>
        <begin position="795"/>
        <end position="826"/>
    </location>
</feature>
<dbReference type="PROSITE" id="PS51293">
    <property type="entry name" value="SANT"/>
    <property type="match status" value="1"/>
</dbReference>
<feature type="compositionally biased region" description="Polar residues" evidence="5">
    <location>
        <begin position="1058"/>
        <end position="1074"/>
    </location>
</feature>
<feature type="compositionally biased region" description="Low complexity" evidence="5">
    <location>
        <begin position="439"/>
        <end position="449"/>
    </location>
</feature>
<feature type="compositionally biased region" description="Low complexity" evidence="5">
    <location>
        <begin position="415"/>
        <end position="426"/>
    </location>
</feature>
<feature type="region of interest" description="Disordered" evidence="5">
    <location>
        <begin position="1192"/>
        <end position="1211"/>
    </location>
</feature>
<organism evidence="9 10">
    <name type="scientific">Halteria grandinella</name>
    <dbReference type="NCBI Taxonomy" id="5974"/>
    <lineage>
        <taxon>Eukaryota</taxon>
        <taxon>Sar</taxon>
        <taxon>Alveolata</taxon>
        <taxon>Ciliophora</taxon>
        <taxon>Intramacronucleata</taxon>
        <taxon>Spirotrichea</taxon>
        <taxon>Stichotrichia</taxon>
        <taxon>Sporadotrichida</taxon>
        <taxon>Halteriidae</taxon>
        <taxon>Halteria</taxon>
    </lineage>
</organism>
<feature type="region of interest" description="Disordered" evidence="5">
    <location>
        <begin position="689"/>
        <end position="727"/>
    </location>
</feature>
<feature type="region of interest" description="Disordered" evidence="5">
    <location>
        <begin position="1056"/>
        <end position="1075"/>
    </location>
</feature>
<feature type="domain" description="Myb-like" evidence="6">
    <location>
        <begin position="235"/>
        <end position="285"/>
    </location>
</feature>
<feature type="compositionally biased region" description="Basic and acidic residues" evidence="5">
    <location>
        <begin position="224"/>
        <end position="237"/>
    </location>
</feature>
<dbReference type="GO" id="GO:0003677">
    <property type="term" value="F:DNA binding"/>
    <property type="evidence" value="ECO:0007669"/>
    <property type="project" value="UniProtKB-KW"/>
</dbReference>
<reference evidence="9" key="1">
    <citation type="submission" date="2019-06" db="EMBL/GenBank/DDBJ databases">
        <authorList>
            <person name="Zheng W."/>
        </authorList>
    </citation>
    <scope>NUCLEOTIDE SEQUENCE</scope>
    <source>
        <strain evidence="9">QDHG01</strain>
    </source>
</reference>
<evidence type="ECO:0000259" key="7">
    <source>
        <dbReference type="PROSITE" id="PS51293"/>
    </source>
</evidence>
<dbReference type="Pfam" id="PF00249">
    <property type="entry name" value="Myb_DNA-binding"/>
    <property type="match status" value="1"/>
</dbReference>
<dbReference type="SUPFAM" id="SSF46689">
    <property type="entry name" value="Homeodomain-like"/>
    <property type="match status" value="1"/>
</dbReference>
<dbReference type="InterPro" id="IPR017884">
    <property type="entry name" value="SANT_dom"/>
</dbReference>
<dbReference type="PANTHER" id="PTHR12802">
    <property type="entry name" value="SWI/SNF COMPLEX-RELATED"/>
    <property type="match status" value="1"/>
</dbReference>
<evidence type="ECO:0000259" key="8">
    <source>
        <dbReference type="PROSITE" id="PS51294"/>
    </source>
</evidence>
<keyword evidence="1" id="KW-0805">Transcription regulation</keyword>
<name>A0A8J8P6B6_HALGN</name>
<evidence type="ECO:0000256" key="2">
    <source>
        <dbReference type="ARBA" id="ARBA00023125"/>
    </source>
</evidence>
<dbReference type="CDD" id="cd00167">
    <property type="entry name" value="SANT"/>
    <property type="match status" value="1"/>
</dbReference>
<dbReference type="InterPro" id="IPR017930">
    <property type="entry name" value="Myb_dom"/>
</dbReference>
<feature type="compositionally biased region" description="Basic and acidic residues" evidence="5">
    <location>
        <begin position="205"/>
        <end position="215"/>
    </location>
</feature>
<dbReference type="OrthoDB" id="118550at2759"/>
<protein>
    <submittedName>
        <fullName evidence="9">Uncharacterized protein</fullName>
    </submittedName>
</protein>
<dbReference type="EMBL" id="RRYP01001156">
    <property type="protein sequence ID" value="TNV86336.1"/>
    <property type="molecule type" value="Genomic_DNA"/>
</dbReference>
<sequence>MLGQRSILEQLISDILYEFIGQKINDGADPSDTKQIPFTKGSVHQSQDLTTYKFQKMTDQLAPRNSPELMMSVRHAHTQPKTVIEAEGERDPIHIQDNISQRGILQQQQQLLQIKADTNCNKQIGHPSFNITSFESSMKGTLDQNQDTHANRLEQGQIKANRGQHVNGYEEAKHDSQIAAAHQHIQYLGEDSYQRMSPTQHQRHRDLELSAEHSNEQSSCSQPKELKNNELSNEEKQFQGGKWTSEEHRRFIKGLRQYGKDWISIQNYIGTRSSVQTRSHAQKFFGKLQRKQKVRELEAFSKLLIKKTKGRKNKVPTKEGLEQKLDFDSGDEVNLYGLEDSDDDVPQQRKPVPSYAPPIEKTKVIMKNYGTKIIKKDISDSKKGLFKVDNPKKNDQVNQNEVMQPLFKVVQPNLSLGQSQNGSSQQIENSGNLSGVNEDSQASSQQQDSQVKLFQVIKANQSNGENMTAESTQKQIDQSKEEPKFIAGIRFQSFPNVPMASMVSGGSIRDPGAIVVSVSGGGVADTVSGNQSSSASQIRAQIDEDEYQEFLKWKRMKQALPNQMLLLNNHGAFFDHSITDGNQSGRQSTVKKSDDENSFLAQYALFPNHLLTNLTMFMTENQNQSVYNSMAQPLFNNDMSTINKINESEIKRESQGNSKESDSKKKIEFEQDELKDEVHELAENLKQIKIQPQPGSQSPQYPQKQLSSHSGSPQDSQFQEYVPVPNYSLPPAHYQQAYQNQTFGYARNSNLDTSSQHNLDTSMKSTPSSHSNVTSTPSVKSASYFIRDQRFGATAISGGGRSSNQNMRATGVSHHQPTATQRSDSDVSMQPYYHIPYGQTEITVSADSASKGKKFVQVPDKGQPNKDFNGQPVIQHIKDGTDLATSQMTSFIQDKILRSSFVEHSPTPAANQNSQAFVSVPDKHVKFNPQSIYPKTSFSRSSQQFGGSGTGSRHQSYGSNSKNNNHFSFQPQHPLYAHLSQNHDLVNQVTNSGDNTIKRIQQDVRALNRLAVGGAYNELSVDEVPLQTQMGDSMIEGESEGQSHPRLQALLVAARRVSQGSSQASNKTPNSGDNQIMRDINQYKASEVEGTRMSSVSIGAINQNIYQNYYPQSHLKNSLATMDPPAHEPIIPGSREFKEGTPSFKYLGETFVSEQNFAVPYPASLANNYIQDSMYHHRQAAGLKTQHQLTMMPPPMEPVIRNSRPIPQNKK</sequence>
<feature type="compositionally biased region" description="Low complexity" evidence="5">
    <location>
        <begin position="936"/>
        <end position="945"/>
    </location>
</feature>
<evidence type="ECO:0000259" key="6">
    <source>
        <dbReference type="PROSITE" id="PS50090"/>
    </source>
</evidence>
<dbReference type="AlphaFoldDB" id="A0A8J8P6B6"/>
<feature type="compositionally biased region" description="Polar residues" evidence="5">
    <location>
        <begin position="802"/>
        <end position="826"/>
    </location>
</feature>
<feature type="compositionally biased region" description="Polar residues" evidence="5">
    <location>
        <begin position="954"/>
        <end position="970"/>
    </location>
</feature>
<dbReference type="PROSITE" id="PS51294">
    <property type="entry name" value="HTH_MYB"/>
    <property type="match status" value="1"/>
</dbReference>
<dbReference type="PROSITE" id="PS50090">
    <property type="entry name" value="MYB_LIKE"/>
    <property type="match status" value="1"/>
</dbReference>
<feature type="region of interest" description="Disordered" evidence="5">
    <location>
        <begin position="415"/>
        <end position="449"/>
    </location>
</feature>
<dbReference type="SMART" id="SM00717">
    <property type="entry name" value="SANT"/>
    <property type="match status" value="1"/>
</dbReference>
<evidence type="ECO:0000256" key="3">
    <source>
        <dbReference type="ARBA" id="ARBA00023163"/>
    </source>
</evidence>
<feature type="region of interest" description="Disordered" evidence="5">
    <location>
        <begin position="747"/>
        <end position="776"/>
    </location>
</feature>
<dbReference type="InterPro" id="IPR006447">
    <property type="entry name" value="Myb_dom_plants"/>
</dbReference>
<dbReference type="InterPro" id="IPR001005">
    <property type="entry name" value="SANT/Myb"/>
</dbReference>
<keyword evidence="3" id="KW-0804">Transcription</keyword>
<dbReference type="Gene3D" id="1.10.10.60">
    <property type="entry name" value="Homeodomain-like"/>
    <property type="match status" value="1"/>
</dbReference>
<dbReference type="NCBIfam" id="TIGR01557">
    <property type="entry name" value="myb_SHAQKYF"/>
    <property type="match status" value="1"/>
</dbReference>
<evidence type="ECO:0000313" key="9">
    <source>
        <dbReference type="EMBL" id="TNV86336.1"/>
    </source>
</evidence>
<keyword evidence="4" id="KW-0539">Nucleus</keyword>
<comment type="caution">
    <text evidence="9">The sequence shown here is derived from an EMBL/GenBank/DDBJ whole genome shotgun (WGS) entry which is preliminary data.</text>
</comment>
<gene>
    <name evidence="9" type="ORF">FGO68_gene10890</name>
</gene>
<feature type="domain" description="HTH myb-type" evidence="8">
    <location>
        <begin position="235"/>
        <end position="289"/>
    </location>
</feature>
<accession>A0A8J8P6B6</accession>
<feature type="region of interest" description="Disordered" evidence="5">
    <location>
        <begin position="931"/>
        <end position="970"/>
    </location>
</feature>
<evidence type="ECO:0000256" key="1">
    <source>
        <dbReference type="ARBA" id="ARBA00023015"/>
    </source>
</evidence>
<proteinExistence type="predicted"/>
<feature type="region of interest" description="Disordered" evidence="5">
    <location>
        <begin position="193"/>
        <end position="242"/>
    </location>
</feature>
<dbReference type="InterPro" id="IPR009057">
    <property type="entry name" value="Homeodomain-like_sf"/>
</dbReference>
<dbReference type="Proteomes" id="UP000785679">
    <property type="component" value="Unassembled WGS sequence"/>
</dbReference>
<feature type="compositionally biased region" description="Low complexity" evidence="5">
    <location>
        <begin position="689"/>
        <end position="705"/>
    </location>
</feature>
<feature type="compositionally biased region" description="Polar residues" evidence="5">
    <location>
        <begin position="706"/>
        <end position="719"/>
    </location>
</feature>
<feature type="domain" description="SANT" evidence="7">
    <location>
        <begin position="242"/>
        <end position="273"/>
    </location>
</feature>
<feature type="compositionally biased region" description="Polar residues" evidence="5">
    <location>
        <begin position="427"/>
        <end position="438"/>
    </location>
</feature>
<keyword evidence="2" id="KW-0238">DNA-binding</keyword>
<evidence type="ECO:0000313" key="10">
    <source>
        <dbReference type="Proteomes" id="UP000785679"/>
    </source>
</evidence>